<dbReference type="AlphaFoldDB" id="K0K7D3"/>
<dbReference type="PATRIC" id="fig|1179773.3.peg.7105"/>
<name>K0K7D3_SACES</name>
<protein>
    <submittedName>
        <fullName evidence="5">Trypsin-like protein</fullName>
        <ecNumber evidence="5">3.4.21.4</ecNumber>
    </submittedName>
</protein>
<comment type="similarity">
    <text evidence="1">Belongs to the peptidase S1 family.</text>
</comment>
<reference evidence="5 6" key="1">
    <citation type="journal article" date="2012" name="BMC Genomics">
        <title>Complete genome sequence of Saccharothrix espanaensis DSM 44229T and comparison to the other completely sequenced Pseudonocardiaceae.</title>
        <authorList>
            <person name="Strobel T."/>
            <person name="Al-Dilaimi A."/>
            <person name="Blom J."/>
            <person name="Gessner A."/>
            <person name="Kalinowski J."/>
            <person name="Luzhetska M."/>
            <person name="Puhler A."/>
            <person name="Szczepanowski R."/>
            <person name="Bechthold A."/>
            <person name="Ruckert C."/>
        </authorList>
    </citation>
    <scope>NUCLEOTIDE SEQUENCE [LARGE SCALE GENOMIC DNA]</scope>
    <source>
        <strain evidence="6">ATCC 51144 / DSM 44229 / JCM 9112 / NBRC 15066 / NRRL 15764</strain>
    </source>
</reference>
<dbReference type="MEROPS" id="S01.102"/>
<feature type="domain" description="Peptidase S1" evidence="4">
    <location>
        <begin position="25"/>
        <end position="240"/>
    </location>
</feature>
<dbReference type="KEGG" id="sesp:BN6_70310"/>
<keyword evidence="5" id="KW-0378">Hydrolase</keyword>
<accession>K0K7D3</accession>
<dbReference type="PROSITE" id="PS00134">
    <property type="entry name" value="TRYPSIN_HIS"/>
    <property type="match status" value="1"/>
</dbReference>
<dbReference type="PROSITE" id="PS50240">
    <property type="entry name" value="TRYPSIN_DOM"/>
    <property type="match status" value="1"/>
</dbReference>
<evidence type="ECO:0000256" key="3">
    <source>
        <dbReference type="SAM" id="SignalP"/>
    </source>
</evidence>
<dbReference type="InterPro" id="IPR001314">
    <property type="entry name" value="Peptidase_S1A"/>
</dbReference>
<evidence type="ECO:0000313" key="6">
    <source>
        <dbReference type="Proteomes" id="UP000006281"/>
    </source>
</evidence>
<dbReference type="HOGENOM" id="CLU_006842_7_0_11"/>
<dbReference type="InterPro" id="IPR018114">
    <property type="entry name" value="TRYPSIN_HIS"/>
</dbReference>
<keyword evidence="2" id="KW-1015">Disulfide bond</keyword>
<dbReference type="EMBL" id="HE804045">
    <property type="protein sequence ID" value="CCH34266.1"/>
    <property type="molecule type" value="Genomic_DNA"/>
</dbReference>
<dbReference type="CDD" id="cd00190">
    <property type="entry name" value="Tryp_SPc"/>
    <property type="match status" value="1"/>
</dbReference>
<keyword evidence="3" id="KW-0732">Signal</keyword>
<dbReference type="FunFam" id="2.40.10.10:FF:000002">
    <property type="entry name" value="Transmembrane protease serine"/>
    <property type="match status" value="1"/>
</dbReference>
<dbReference type="EC" id="3.4.21.4" evidence="5"/>
<dbReference type="Gene3D" id="2.40.10.10">
    <property type="entry name" value="Trypsin-like serine proteases"/>
    <property type="match status" value="2"/>
</dbReference>
<evidence type="ECO:0000256" key="1">
    <source>
        <dbReference type="ARBA" id="ARBA00007664"/>
    </source>
</evidence>
<dbReference type="GO" id="GO:0004252">
    <property type="term" value="F:serine-type endopeptidase activity"/>
    <property type="evidence" value="ECO:0007669"/>
    <property type="project" value="UniProtKB-EC"/>
</dbReference>
<dbReference type="InterPro" id="IPR001254">
    <property type="entry name" value="Trypsin_dom"/>
</dbReference>
<feature type="signal peptide" evidence="3">
    <location>
        <begin position="1"/>
        <end position="21"/>
    </location>
</feature>
<evidence type="ECO:0000313" key="5">
    <source>
        <dbReference type="EMBL" id="CCH34266.1"/>
    </source>
</evidence>
<dbReference type="BioCyc" id="SESP1179773:BN6_RS33915-MONOMER"/>
<evidence type="ECO:0000256" key="2">
    <source>
        <dbReference type="ARBA" id="ARBA00023157"/>
    </source>
</evidence>
<dbReference type="InterPro" id="IPR050430">
    <property type="entry name" value="Peptidase_S1"/>
</dbReference>
<keyword evidence="6" id="KW-1185">Reference proteome</keyword>
<sequence length="240" mass="24998">MAVLLALVVVAPQAAATPAVADPRVVGGTVVEDAADYPYVVALVLPDGRQFCGGALVGPNEVVTAAHCTVDTEPGDFFVVGGRVDLTTRQGVVSDVVRIEVQKQFQNAERGDDILWLTTAKAFPYEPVGLPGSGEDLYRPGTVGTVLGWGHTAEGGQQSARLREADIPITSDAACRKAYRAYDESSMFCAGFPEGGVDSCQGDSGGLFVVAGKPAGIVSWGIGCARPDKPGVYTRVAHYV</sequence>
<dbReference type="Proteomes" id="UP000006281">
    <property type="component" value="Chromosome"/>
</dbReference>
<dbReference type="PANTHER" id="PTHR24276:SF98">
    <property type="entry name" value="FI18310P1-RELATED"/>
    <property type="match status" value="1"/>
</dbReference>
<dbReference type="SUPFAM" id="SSF50494">
    <property type="entry name" value="Trypsin-like serine proteases"/>
    <property type="match status" value="1"/>
</dbReference>
<dbReference type="SMART" id="SM00020">
    <property type="entry name" value="Tryp_SPc"/>
    <property type="match status" value="1"/>
</dbReference>
<gene>
    <name evidence="5" type="ordered locus">BN6_70310</name>
</gene>
<feature type="chain" id="PRO_5003834520" evidence="3">
    <location>
        <begin position="22"/>
        <end position="240"/>
    </location>
</feature>
<dbReference type="Pfam" id="PF00089">
    <property type="entry name" value="Trypsin"/>
    <property type="match status" value="1"/>
</dbReference>
<dbReference type="PANTHER" id="PTHR24276">
    <property type="entry name" value="POLYSERASE-RELATED"/>
    <property type="match status" value="1"/>
</dbReference>
<dbReference type="eggNOG" id="COG5640">
    <property type="taxonomic scope" value="Bacteria"/>
</dbReference>
<dbReference type="STRING" id="1179773.BN6_70310"/>
<evidence type="ECO:0000259" key="4">
    <source>
        <dbReference type="PROSITE" id="PS50240"/>
    </source>
</evidence>
<organism evidence="5 6">
    <name type="scientific">Saccharothrix espanaensis (strain ATCC 51144 / DSM 44229 / JCM 9112 / NBRC 15066 / NRRL 15764)</name>
    <dbReference type="NCBI Taxonomy" id="1179773"/>
    <lineage>
        <taxon>Bacteria</taxon>
        <taxon>Bacillati</taxon>
        <taxon>Actinomycetota</taxon>
        <taxon>Actinomycetes</taxon>
        <taxon>Pseudonocardiales</taxon>
        <taxon>Pseudonocardiaceae</taxon>
        <taxon>Saccharothrix</taxon>
    </lineage>
</organism>
<dbReference type="GO" id="GO:0006508">
    <property type="term" value="P:proteolysis"/>
    <property type="evidence" value="ECO:0007669"/>
    <property type="project" value="InterPro"/>
</dbReference>
<dbReference type="PRINTS" id="PR00722">
    <property type="entry name" value="CHYMOTRYPSIN"/>
</dbReference>
<proteinExistence type="inferred from homology"/>
<dbReference type="InterPro" id="IPR043504">
    <property type="entry name" value="Peptidase_S1_PA_chymotrypsin"/>
</dbReference>
<dbReference type="InterPro" id="IPR009003">
    <property type="entry name" value="Peptidase_S1_PA"/>
</dbReference>